<protein>
    <submittedName>
        <fullName evidence="2">Putative secreted protein</fullName>
    </submittedName>
</protein>
<accession>A0A2M4DCD5</accession>
<evidence type="ECO:0000256" key="1">
    <source>
        <dbReference type="SAM" id="Phobius"/>
    </source>
</evidence>
<sequence length="71" mass="8401">MKYVSFNWSSLVELYYFIIFVTVSCPLLVDSFNEPCQLERTLVSIYKMPEYGLWTRVSTGVVYPLFALRYL</sequence>
<dbReference type="PROSITE" id="PS51257">
    <property type="entry name" value="PROKAR_LIPOPROTEIN"/>
    <property type="match status" value="1"/>
</dbReference>
<dbReference type="EMBL" id="GGFL01010570">
    <property type="protein sequence ID" value="MBW74748.1"/>
    <property type="molecule type" value="Transcribed_RNA"/>
</dbReference>
<evidence type="ECO:0000313" key="2">
    <source>
        <dbReference type="EMBL" id="MBW74748.1"/>
    </source>
</evidence>
<keyword evidence="1" id="KW-0812">Transmembrane</keyword>
<keyword evidence="1" id="KW-0472">Membrane</keyword>
<name>A0A2M4DCD5_ANODA</name>
<proteinExistence type="predicted"/>
<keyword evidence="1" id="KW-1133">Transmembrane helix</keyword>
<feature type="transmembrane region" description="Helical" evidence="1">
    <location>
        <begin position="14"/>
        <end position="32"/>
    </location>
</feature>
<organism evidence="2">
    <name type="scientific">Anopheles darlingi</name>
    <name type="common">Mosquito</name>
    <dbReference type="NCBI Taxonomy" id="43151"/>
    <lineage>
        <taxon>Eukaryota</taxon>
        <taxon>Metazoa</taxon>
        <taxon>Ecdysozoa</taxon>
        <taxon>Arthropoda</taxon>
        <taxon>Hexapoda</taxon>
        <taxon>Insecta</taxon>
        <taxon>Pterygota</taxon>
        <taxon>Neoptera</taxon>
        <taxon>Endopterygota</taxon>
        <taxon>Diptera</taxon>
        <taxon>Nematocera</taxon>
        <taxon>Culicoidea</taxon>
        <taxon>Culicidae</taxon>
        <taxon>Anophelinae</taxon>
        <taxon>Anopheles</taxon>
    </lineage>
</organism>
<dbReference type="AlphaFoldDB" id="A0A2M4DCD5"/>
<reference evidence="2" key="1">
    <citation type="submission" date="2018-01" db="EMBL/GenBank/DDBJ databases">
        <title>An insight into the sialome of Amazonian anophelines.</title>
        <authorList>
            <person name="Ribeiro J.M."/>
            <person name="Scarpassa V."/>
            <person name="Calvo E."/>
        </authorList>
    </citation>
    <scope>NUCLEOTIDE SEQUENCE</scope>
</reference>